<dbReference type="SMART" id="SM00935">
    <property type="entry name" value="OmpH"/>
    <property type="match status" value="1"/>
</dbReference>
<dbReference type="AlphaFoldDB" id="A0A3B1BP58"/>
<dbReference type="SUPFAM" id="SSF111384">
    <property type="entry name" value="OmpH-like"/>
    <property type="match status" value="1"/>
</dbReference>
<dbReference type="PANTHER" id="PTHR35089">
    <property type="entry name" value="CHAPERONE PROTEIN SKP"/>
    <property type="match status" value="1"/>
</dbReference>
<evidence type="ECO:0008006" key="4">
    <source>
        <dbReference type="Google" id="ProtNLM"/>
    </source>
</evidence>
<proteinExistence type="inferred from homology"/>
<evidence type="ECO:0000256" key="2">
    <source>
        <dbReference type="ARBA" id="ARBA00022729"/>
    </source>
</evidence>
<dbReference type="InterPro" id="IPR005632">
    <property type="entry name" value="Chaperone_Skp"/>
</dbReference>
<dbReference type="GO" id="GO:0051082">
    <property type="term" value="F:unfolded protein binding"/>
    <property type="evidence" value="ECO:0007669"/>
    <property type="project" value="InterPro"/>
</dbReference>
<comment type="similarity">
    <text evidence="1">Belongs to the Skp family.</text>
</comment>
<dbReference type="GO" id="GO:0005829">
    <property type="term" value="C:cytosol"/>
    <property type="evidence" value="ECO:0007669"/>
    <property type="project" value="TreeGrafter"/>
</dbReference>
<sequence length="195" mass="22304">MIEKQKTHHIVLIMIAISLAFATFTKAEAAEIKIGSVNIQSVLNSSKAGKDAVEKLKASMEKEAGVLKSKQEAFKRLEKDFEQQRMVSRPEALEEKERELLKMKRDLEAYSQDTRRMFQRSQTRVTNKIMVEIRKIIKDYAKENNYTMIVEDSDTPTPYGGYVIYVDDASDITPAIIKIYNDQFKASVSSKKKGK</sequence>
<protein>
    <recommendedName>
        <fullName evidence="4">Outer membrane protein H</fullName>
    </recommendedName>
</protein>
<dbReference type="InterPro" id="IPR024930">
    <property type="entry name" value="Skp_dom_sf"/>
</dbReference>
<gene>
    <name evidence="3" type="ORF">MNBD_NITROSPINAE03-1972</name>
</gene>
<dbReference type="Gene3D" id="3.30.910.20">
    <property type="entry name" value="Skp domain"/>
    <property type="match status" value="1"/>
</dbReference>
<name>A0A3B1BP58_9ZZZZ</name>
<dbReference type="GO" id="GO:0050821">
    <property type="term" value="P:protein stabilization"/>
    <property type="evidence" value="ECO:0007669"/>
    <property type="project" value="TreeGrafter"/>
</dbReference>
<dbReference type="Pfam" id="PF03938">
    <property type="entry name" value="OmpH"/>
    <property type="match status" value="1"/>
</dbReference>
<organism evidence="3">
    <name type="scientific">hydrothermal vent metagenome</name>
    <dbReference type="NCBI Taxonomy" id="652676"/>
    <lineage>
        <taxon>unclassified sequences</taxon>
        <taxon>metagenomes</taxon>
        <taxon>ecological metagenomes</taxon>
    </lineage>
</organism>
<evidence type="ECO:0000256" key="1">
    <source>
        <dbReference type="ARBA" id="ARBA00009091"/>
    </source>
</evidence>
<reference evidence="3" key="1">
    <citation type="submission" date="2018-06" db="EMBL/GenBank/DDBJ databases">
        <authorList>
            <person name="Zhirakovskaya E."/>
        </authorList>
    </citation>
    <scope>NUCLEOTIDE SEQUENCE</scope>
</reference>
<keyword evidence="2" id="KW-0732">Signal</keyword>
<dbReference type="EMBL" id="UOGB01000051">
    <property type="protein sequence ID" value="VAX16331.1"/>
    <property type="molecule type" value="Genomic_DNA"/>
</dbReference>
<accession>A0A3B1BP58</accession>
<evidence type="ECO:0000313" key="3">
    <source>
        <dbReference type="EMBL" id="VAX16331.1"/>
    </source>
</evidence>
<dbReference type="PANTHER" id="PTHR35089:SF1">
    <property type="entry name" value="CHAPERONE PROTEIN SKP"/>
    <property type="match status" value="1"/>
</dbReference>